<dbReference type="InterPro" id="IPR027417">
    <property type="entry name" value="P-loop_NTPase"/>
</dbReference>
<dbReference type="InterPro" id="IPR007890">
    <property type="entry name" value="CHASE2"/>
</dbReference>
<proteinExistence type="predicted"/>
<dbReference type="InterPro" id="IPR011990">
    <property type="entry name" value="TPR-like_helical_dom_sf"/>
</dbReference>
<feature type="domain" description="CHASE2" evidence="2">
    <location>
        <begin position="910"/>
        <end position="1212"/>
    </location>
</feature>
<evidence type="ECO:0000313" key="3">
    <source>
        <dbReference type="EMBL" id="GBG22661.1"/>
    </source>
</evidence>
<feature type="transmembrane region" description="Helical" evidence="1">
    <location>
        <begin position="1200"/>
        <end position="1217"/>
    </location>
</feature>
<comment type="caution">
    <text evidence="3">The sequence shown here is derived from an EMBL/GenBank/DDBJ whole genome shotgun (WGS) entry which is preliminary data.</text>
</comment>
<dbReference type="SUPFAM" id="SSF52540">
    <property type="entry name" value="P-loop containing nucleoside triphosphate hydrolases"/>
    <property type="match status" value="1"/>
</dbReference>
<dbReference type="InterPro" id="IPR049052">
    <property type="entry name" value="nSTAND1"/>
</dbReference>
<evidence type="ECO:0000313" key="4">
    <source>
        <dbReference type="Proteomes" id="UP000245124"/>
    </source>
</evidence>
<evidence type="ECO:0000259" key="2">
    <source>
        <dbReference type="SMART" id="SM01080"/>
    </source>
</evidence>
<name>A0A2R5G3N3_NOSCO</name>
<keyword evidence="1" id="KW-1133">Transmembrane helix</keyword>
<evidence type="ECO:0000256" key="1">
    <source>
        <dbReference type="SAM" id="Phobius"/>
    </source>
</evidence>
<feature type="transmembrane region" description="Helical" evidence="1">
    <location>
        <begin position="1250"/>
        <end position="1269"/>
    </location>
</feature>
<dbReference type="Gene3D" id="1.25.40.10">
    <property type="entry name" value="Tetratricopeptide repeat domain"/>
    <property type="match status" value="1"/>
</dbReference>
<dbReference type="SUPFAM" id="SSF48452">
    <property type="entry name" value="TPR-like"/>
    <property type="match status" value="2"/>
</dbReference>
<keyword evidence="4" id="KW-1185">Reference proteome</keyword>
<sequence length="1427" mass="163123">MSNQQEPENLAFDNERSLQTLVRTITLSQGEFSLILLRCNYAALRQRMVECLHQLTPVPIRKITLPASVKTLYTNIREQLGDEQPPALMIFGLESIKDIDTVLTSANQVREEFRKNFPFPILLWVNDSVVQKFIRLATDLENWATIIEFENPTDELVNFLQQKTDEIFAGDVRPNPQMCRELETARQDLQNRGEVLEAALHASLEFLLGLNDYLYDEIDSALAHYQQSLEFWRQSNYLERQGILLVNIASAYNRQSEKNQTENQRYWQESRNCFQQAIEIFEQIQRSDLVAKHITKLGEVLRCLQAWSELQSLVEKSLPLHQNYGTSLQLAKDYGFLAEVALEQSCWNEAHQLAGQALQILAEIPNLQSNEFSLYRFILAKSQQGLGQIEAAINSLEIAKSESNHQYNPQLYISILERLRLLYFEQAEYLKAFNIKQEQLQIEQQYGFRAFVGASYLNPQRQVISSAQLQVENPETIAQEIAASGRGQDVKRLRERIGGTEHKLTVIHGQSGVGKSSILQGGLIPALQQQAIGERDALPILLRVYTDWVGMLGQSLAKAFEEVRGNQLFANLDSSVAILEQLRRNADRNLLTVLMFDQFEEFFFVYPDQGQRRAFYEFLRVCLDIPFVKIILSLREDYLHYLLELERLFNLSAINNNILDKNIRYYLGNFSPADAMAVVQSLTERSQFYLEPALINKLVQDLAGELGEVRPIELQIVGTQLQTEKITTLDKYRQFGTKEKLVERFLEEVIHDCGAENEQVARLVLYLLTDENGTRPLKTRAELAADLATEADKLDLVLEIFVASRLVLLLPESPADRYQLVHDYLVSFIRQQQGDKLITELAKERTQRKLSEDRLTRIVNANEILTTAQQQAKREPLEQKIKIRWLILIILIKAISIAGSVSIVRLYGWLQPLELRAYDQMMRSRPIEAPDRRILLVKITDEDLKQDKETISDRRINQLLKKIESYQPRIVGLYLFQPENNYLAAHLQNQDNIFSTCLFNTLGKDEIPPPPNFPIDNVGFSNVVADNENDQILRRSLLFVYSPEKKCTTSFAFGALIAINYLDKQGIKYDFTNKGDFQLGKILFPRLQPNSGGYQNLDAKGYQILLNYHHPNSLANQVTLTQVLSGQVKPSLIKDRLVIIGTTAANFTQGSFYTPYSALPDQPARMPALLIHAQIASQLISTVLDGRPLINFWTEEIEEIWILGWSLVGASISLLFWRWASWKWSAFSIFFAMIGLAGICYLAFLEGWWLPLIPAIVTLLLSMIPMPVVPSYPLDKLRFQRTLELILEAYSENLADARLAVEYLINSNPSKRTANEELVSATIKTLNSCQTLETIVVLGNQLAWMPSHLPKEFSCVLSVFLQISQGVKTALDETSVYHQRQLLEESLTALRSLSASFVLEGSFSSEARTFKSIAERWLAILNDRVRR</sequence>
<keyword evidence="1" id="KW-0812">Transmembrane</keyword>
<feature type="transmembrane region" description="Helical" evidence="1">
    <location>
        <begin position="1224"/>
        <end position="1244"/>
    </location>
</feature>
<protein>
    <submittedName>
        <fullName evidence="3">WD-40 repeat-containing protein</fullName>
    </submittedName>
</protein>
<dbReference type="RefSeq" id="WP_146195879.1">
    <property type="nucleotide sequence ID" value="NZ_BDUD01000001.1"/>
</dbReference>
<gene>
    <name evidence="3" type="ORF">NIES4072_63730</name>
</gene>
<accession>A0A2R5G3N3</accession>
<dbReference type="Pfam" id="PF05226">
    <property type="entry name" value="CHASE2"/>
    <property type="match status" value="1"/>
</dbReference>
<dbReference type="Pfam" id="PF20703">
    <property type="entry name" value="nSTAND1"/>
    <property type="match status" value="1"/>
</dbReference>
<dbReference type="SMART" id="SM01080">
    <property type="entry name" value="CHASE2"/>
    <property type="match status" value="1"/>
</dbReference>
<organism evidence="3 4">
    <name type="scientific">Nostoc commune NIES-4072</name>
    <dbReference type="NCBI Taxonomy" id="2005467"/>
    <lineage>
        <taxon>Bacteria</taxon>
        <taxon>Bacillati</taxon>
        <taxon>Cyanobacteriota</taxon>
        <taxon>Cyanophyceae</taxon>
        <taxon>Nostocales</taxon>
        <taxon>Nostocaceae</taxon>
        <taxon>Nostoc</taxon>
    </lineage>
</organism>
<dbReference type="EMBL" id="BDUD01000001">
    <property type="protein sequence ID" value="GBG22661.1"/>
    <property type="molecule type" value="Genomic_DNA"/>
</dbReference>
<keyword evidence="1" id="KW-0472">Membrane</keyword>
<dbReference type="OrthoDB" id="433942at2"/>
<dbReference type="Proteomes" id="UP000245124">
    <property type="component" value="Unassembled WGS sequence"/>
</dbReference>
<reference evidence="3 4" key="1">
    <citation type="submission" date="2017-06" db="EMBL/GenBank/DDBJ databases">
        <title>Genome sequencing of cyanobaciteial culture collection at National Institute for Environmental Studies (NIES).</title>
        <authorList>
            <person name="Hirose Y."/>
            <person name="Shimura Y."/>
            <person name="Fujisawa T."/>
            <person name="Nakamura Y."/>
            <person name="Kawachi M."/>
        </authorList>
    </citation>
    <scope>NUCLEOTIDE SEQUENCE [LARGE SCALE GENOMIC DNA]</scope>
    <source>
        <strain evidence="3 4">NIES-4072</strain>
    </source>
</reference>